<protein>
    <submittedName>
        <fullName evidence="1">Uncharacterized protein</fullName>
    </submittedName>
</protein>
<dbReference type="KEGG" id="bic:LMTR13_07820"/>
<reference evidence="1 2" key="1">
    <citation type="submission" date="2016-07" db="EMBL/GenBank/DDBJ databases">
        <title>Complete genome sequence of Bradyrhizobium icense LMTR 13T, a potential inoculant strain isolated from lima bean (Phaseolus lunatus) in Peru.</title>
        <authorList>
            <person name="Ormeno-Orrillo E."/>
            <person name="Duran D."/>
            <person name="Rogel M.A."/>
            <person name="Rey L."/>
            <person name="Imperial J."/>
            <person name="Ruiz-Argueso T."/>
            <person name="Martinez-Romero E."/>
        </authorList>
    </citation>
    <scope>NUCLEOTIDE SEQUENCE [LARGE SCALE GENOMIC DNA]</scope>
    <source>
        <strain evidence="1 2">LMTR 13</strain>
    </source>
</reference>
<evidence type="ECO:0000313" key="1">
    <source>
        <dbReference type="EMBL" id="ANW00107.1"/>
    </source>
</evidence>
<name>A0A1B1UBF5_9BRAD</name>
<sequence>MPRYFAVEVERTVIQRRVVYVEVAETDERLKDAHNPDWKDCFRWDAEDAAVKRARTESLAGWEQVSVEYSAHKSQPSPTKQHNVDISV</sequence>
<accession>A0A1B1UBF5</accession>
<evidence type="ECO:0000313" key="2">
    <source>
        <dbReference type="Proteomes" id="UP000092839"/>
    </source>
</evidence>
<proteinExistence type="predicted"/>
<dbReference type="Proteomes" id="UP000092839">
    <property type="component" value="Chromosome"/>
</dbReference>
<dbReference type="AlphaFoldDB" id="A0A1B1UBF5"/>
<organism evidence="1 2">
    <name type="scientific">Bradyrhizobium icense</name>
    <dbReference type="NCBI Taxonomy" id="1274631"/>
    <lineage>
        <taxon>Bacteria</taxon>
        <taxon>Pseudomonadati</taxon>
        <taxon>Pseudomonadota</taxon>
        <taxon>Alphaproteobacteria</taxon>
        <taxon>Hyphomicrobiales</taxon>
        <taxon>Nitrobacteraceae</taxon>
        <taxon>Bradyrhizobium</taxon>
    </lineage>
</organism>
<dbReference type="EMBL" id="CP016428">
    <property type="protein sequence ID" value="ANW00107.1"/>
    <property type="molecule type" value="Genomic_DNA"/>
</dbReference>
<dbReference type="RefSeq" id="WP_065727393.1">
    <property type="nucleotide sequence ID" value="NZ_CP016428.1"/>
</dbReference>
<gene>
    <name evidence="1" type="ORF">LMTR13_07820</name>
</gene>
<keyword evidence="2" id="KW-1185">Reference proteome</keyword>